<dbReference type="PANTHER" id="PTHR30363:SF44">
    <property type="entry name" value="AGA OPERON TRANSCRIPTIONAL REPRESSOR-RELATED"/>
    <property type="match status" value="1"/>
</dbReference>
<dbReference type="GO" id="GO:0003677">
    <property type="term" value="F:DNA binding"/>
    <property type="evidence" value="ECO:0007669"/>
    <property type="project" value="UniProtKB-KW"/>
</dbReference>
<dbReference type="InterPro" id="IPR037171">
    <property type="entry name" value="NagB/RpiA_transferase-like"/>
</dbReference>
<name>A0A2P8GQQ8_9BACL</name>
<dbReference type="Gene3D" id="1.10.10.10">
    <property type="entry name" value="Winged helix-like DNA-binding domain superfamily/Winged helix DNA-binding domain"/>
    <property type="match status" value="1"/>
</dbReference>
<dbReference type="PANTHER" id="PTHR30363">
    <property type="entry name" value="HTH-TYPE TRANSCRIPTIONAL REGULATOR SRLR-RELATED"/>
    <property type="match status" value="1"/>
</dbReference>
<dbReference type="InterPro" id="IPR001034">
    <property type="entry name" value="DeoR_HTH"/>
</dbReference>
<dbReference type="SUPFAM" id="SSF100950">
    <property type="entry name" value="NagB/RpiA/CoA transferase-like"/>
    <property type="match status" value="1"/>
</dbReference>
<evidence type="ECO:0000256" key="3">
    <source>
        <dbReference type="ARBA" id="ARBA00023163"/>
    </source>
</evidence>
<dbReference type="SMART" id="SM00420">
    <property type="entry name" value="HTH_DEOR"/>
    <property type="match status" value="1"/>
</dbReference>
<dbReference type="Pfam" id="PF00455">
    <property type="entry name" value="DeoRC"/>
    <property type="match status" value="1"/>
</dbReference>
<keyword evidence="3" id="KW-0804">Transcription</keyword>
<dbReference type="PROSITE" id="PS51000">
    <property type="entry name" value="HTH_DEOR_2"/>
    <property type="match status" value="1"/>
</dbReference>
<evidence type="ECO:0000313" key="6">
    <source>
        <dbReference type="Proteomes" id="UP000242682"/>
    </source>
</evidence>
<organism evidence="5 6">
    <name type="scientific">Planomicrobium soli</name>
    <dbReference type="NCBI Taxonomy" id="1176648"/>
    <lineage>
        <taxon>Bacteria</taxon>
        <taxon>Bacillati</taxon>
        <taxon>Bacillota</taxon>
        <taxon>Bacilli</taxon>
        <taxon>Bacillales</taxon>
        <taxon>Caryophanaceae</taxon>
        <taxon>Planomicrobium</taxon>
    </lineage>
</organism>
<dbReference type="InterPro" id="IPR050313">
    <property type="entry name" value="Carb_Metab_HTH_regulators"/>
</dbReference>
<dbReference type="SMART" id="SM01134">
    <property type="entry name" value="DeoRC"/>
    <property type="match status" value="1"/>
</dbReference>
<keyword evidence="1" id="KW-0805">Transcription regulation</keyword>
<protein>
    <submittedName>
        <fullName evidence="5">DeoR family transcriptional regulator</fullName>
    </submittedName>
</protein>
<dbReference type="PROSITE" id="PS00894">
    <property type="entry name" value="HTH_DEOR_1"/>
    <property type="match status" value="1"/>
</dbReference>
<proteinExistence type="predicted"/>
<dbReference type="Pfam" id="PF08220">
    <property type="entry name" value="HTH_DeoR"/>
    <property type="match status" value="1"/>
</dbReference>
<evidence type="ECO:0000313" key="5">
    <source>
        <dbReference type="EMBL" id="PSL36275.1"/>
    </source>
</evidence>
<dbReference type="SUPFAM" id="SSF46785">
    <property type="entry name" value="Winged helix' DNA-binding domain"/>
    <property type="match status" value="1"/>
</dbReference>
<evidence type="ECO:0000256" key="2">
    <source>
        <dbReference type="ARBA" id="ARBA00023125"/>
    </source>
</evidence>
<sequence>MAEVKKVLVAERRKKLTSIVNEKGSSRVSELSQIFNVTEETIRRDLENLENEGKLKRSHGGAVSIKGNDLEAPYFEREIRNVNEKMAVAEEAVKYVSVNDRILLDASTTAWYMAKILPDLPLTVVTNSMKVAMELANREKISVIAVGGTLLQKSLSFVGPQTTNALEFYHVNKAFISCQGIHAERGISDSNEMQALVKQKMSEIADKTFLLADYTKFGLQAFSKVAPIEAIDYIITDSKTNKEQIRQFQDFPVKIIRPE</sequence>
<dbReference type="Proteomes" id="UP000242682">
    <property type="component" value="Unassembled WGS sequence"/>
</dbReference>
<dbReference type="AlphaFoldDB" id="A0A2P8GQQ8"/>
<dbReference type="InterPro" id="IPR036390">
    <property type="entry name" value="WH_DNA-bd_sf"/>
</dbReference>
<gene>
    <name evidence="5" type="ORF">B0H99_10796</name>
</gene>
<reference evidence="5 6" key="1">
    <citation type="submission" date="2018-03" db="EMBL/GenBank/DDBJ databases">
        <title>Genomic Encyclopedia of Type Strains, Phase III (KMG-III): the genomes of soil and plant-associated and newly described type strains.</title>
        <authorList>
            <person name="Whitman W."/>
        </authorList>
    </citation>
    <scope>NUCLEOTIDE SEQUENCE [LARGE SCALE GENOMIC DNA]</scope>
    <source>
        <strain evidence="5 6">CGMCC 1.12259</strain>
    </source>
</reference>
<dbReference type="PRINTS" id="PR00037">
    <property type="entry name" value="HTHLACR"/>
</dbReference>
<feature type="domain" description="HTH deoR-type" evidence="4">
    <location>
        <begin position="9"/>
        <end position="64"/>
    </location>
</feature>
<dbReference type="GO" id="GO:0003700">
    <property type="term" value="F:DNA-binding transcription factor activity"/>
    <property type="evidence" value="ECO:0007669"/>
    <property type="project" value="InterPro"/>
</dbReference>
<keyword evidence="6" id="KW-1185">Reference proteome</keyword>
<dbReference type="InterPro" id="IPR018356">
    <property type="entry name" value="Tscrpt_reg_HTH_DeoR_CS"/>
</dbReference>
<dbReference type="EMBL" id="PYAT01000007">
    <property type="protein sequence ID" value="PSL36275.1"/>
    <property type="molecule type" value="Genomic_DNA"/>
</dbReference>
<dbReference type="Gene3D" id="3.40.50.1360">
    <property type="match status" value="1"/>
</dbReference>
<dbReference type="InterPro" id="IPR036388">
    <property type="entry name" value="WH-like_DNA-bd_sf"/>
</dbReference>
<evidence type="ECO:0000259" key="4">
    <source>
        <dbReference type="PROSITE" id="PS51000"/>
    </source>
</evidence>
<evidence type="ECO:0000256" key="1">
    <source>
        <dbReference type="ARBA" id="ARBA00023015"/>
    </source>
</evidence>
<comment type="caution">
    <text evidence="5">The sequence shown here is derived from an EMBL/GenBank/DDBJ whole genome shotgun (WGS) entry which is preliminary data.</text>
</comment>
<accession>A0A2P8GQQ8</accession>
<dbReference type="InterPro" id="IPR014036">
    <property type="entry name" value="DeoR-like_C"/>
</dbReference>
<keyword evidence="2" id="KW-0238">DNA-binding</keyword>